<dbReference type="Proteomes" id="UP000185491">
    <property type="component" value="Chromosome"/>
</dbReference>
<organism evidence="2 3">
    <name type="scientific">Corynebacterium phocae</name>
    <dbReference type="NCBI Taxonomy" id="161895"/>
    <lineage>
        <taxon>Bacteria</taxon>
        <taxon>Bacillati</taxon>
        <taxon>Actinomycetota</taxon>
        <taxon>Actinomycetes</taxon>
        <taxon>Mycobacteriales</taxon>
        <taxon>Corynebacteriaceae</taxon>
        <taxon>Corynebacterium</taxon>
    </lineage>
</organism>
<reference evidence="2 3" key="1">
    <citation type="submission" date="2014-08" db="EMBL/GenBank/DDBJ databases">
        <title>Complete genome sequence of Corynebacterium phocae M408/89/1(T)(=DSM 44612(T)), isolated from the common seal (Phoca vitulina).</title>
        <authorList>
            <person name="Ruckert C."/>
            <person name="Albersmeier A."/>
            <person name="Winkler A."/>
            <person name="Kalinowski J."/>
        </authorList>
    </citation>
    <scope>NUCLEOTIDE SEQUENCE [LARGE SCALE GENOMIC DNA]</scope>
    <source>
        <strain evidence="2 3">M408/89/1</strain>
    </source>
</reference>
<name>A0A1L7D2S6_9CORY</name>
<proteinExistence type="predicted"/>
<keyword evidence="1" id="KW-0812">Transmembrane</keyword>
<gene>
    <name evidence="2" type="ORF">CPHO_05160</name>
</gene>
<dbReference type="RefSeq" id="WP_075733789.1">
    <property type="nucleotide sequence ID" value="NZ_CP009249.1"/>
</dbReference>
<keyword evidence="3" id="KW-1185">Reference proteome</keyword>
<protein>
    <submittedName>
        <fullName evidence="2">Uncharacterized protein</fullName>
    </submittedName>
</protein>
<accession>A0A1L7D2S6</accession>
<keyword evidence="1" id="KW-1133">Transmembrane helix</keyword>
<evidence type="ECO:0000256" key="1">
    <source>
        <dbReference type="SAM" id="Phobius"/>
    </source>
</evidence>
<evidence type="ECO:0000313" key="3">
    <source>
        <dbReference type="Proteomes" id="UP000185491"/>
    </source>
</evidence>
<evidence type="ECO:0000313" key="2">
    <source>
        <dbReference type="EMBL" id="APT92383.1"/>
    </source>
</evidence>
<sequence length="163" mass="16853">MMMTISTKQVDRHFRGAIAHPTIVAPAAVWDPRSPHGSLGISGTSRVSPRESTTVRTLEIEHTGQYGGVQLETIGPFSGISSVLKSQMGFGKAQPLQAAGFMAGAGEEIHGGEGGFGAVVLGGIFGIVVLLGAFLGTSAEPQDYHGTHLPAETIQSTTLTAAR</sequence>
<dbReference type="AlphaFoldDB" id="A0A1L7D2S6"/>
<dbReference type="KEGG" id="cpho:CPHO_05160"/>
<feature type="transmembrane region" description="Helical" evidence="1">
    <location>
        <begin position="116"/>
        <end position="135"/>
    </location>
</feature>
<keyword evidence="1" id="KW-0472">Membrane</keyword>
<dbReference type="EMBL" id="CP009249">
    <property type="protein sequence ID" value="APT92383.1"/>
    <property type="molecule type" value="Genomic_DNA"/>
</dbReference>